<feature type="non-terminal residue" evidence="2">
    <location>
        <position position="1"/>
    </location>
</feature>
<sequence length="58" mass="6758">TIRGILRINAKQYTDAFISDPEDGPDFYIDNVRERNRALNLDDVAAEIKPKREWKVIP</sequence>
<organism evidence="2 3">
    <name type="scientific">Rotaria magnacalcarata</name>
    <dbReference type="NCBI Taxonomy" id="392030"/>
    <lineage>
        <taxon>Eukaryota</taxon>
        <taxon>Metazoa</taxon>
        <taxon>Spiralia</taxon>
        <taxon>Gnathifera</taxon>
        <taxon>Rotifera</taxon>
        <taxon>Eurotatoria</taxon>
        <taxon>Bdelloidea</taxon>
        <taxon>Philodinida</taxon>
        <taxon>Philodinidae</taxon>
        <taxon>Rotaria</taxon>
    </lineage>
</organism>
<dbReference type="SUPFAM" id="SSF50249">
    <property type="entry name" value="Nucleic acid-binding proteins"/>
    <property type="match status" value="1"/>
</dbReference>
<protein>
    <submittedName>
        <fullName evidence="2">Uncharacterized protein</fullName>
    </submittedName>
</protein>
<name>A0A8S3DK49_9BILA</name>
<dbReference type="Gene3D" id="2.40.50.690">
    <property type="match status" value="1"/>
</dbReference>
<dbReference type="EMBL" id="CAJOBI010202954">
    <property type="protein sequence ID" value="CAF4997009.1"/>
    <property type="molecule type" value="Genomic_DNA"/>
</dbReference>
<dbReference type="InterPro" id="IPR012340">
    <property type="entry name" value="NA-bd_OB-fold"/>
</dbReference>
<gene>
    <name evidence="1" type="ORF">SMN809_LOCUS56593</name>
    <name evidence="2" type="ORF">SMN809_LOCUS56999</name>
</gene>
<dbReference type="AlphaFoldDB" id="A0A8S3DK49"/>
<comment type="caution">
    <text evidence="2">The sequence shown here is derived from an EMBL/GenBank/DDBJ whole genome shotgun (WGS) entry which is preliminary data.</text>
</comment>
<proteinExistence type="predicted"/>
<reference evidence="2" key="1">
    <citation type="submission" date="2021-02" db="EMBL/GenBank/DDBJ databases">
        <authorList>
            <person name="Nowell W R."/>
        </authorList>
    </citation>
    <scope>NUCLEOTIDE SEQUENCE</scope>
</reference>
<dbReference type="Proteomes" id="UP000676336">
    <property type="component" value="Unassembled WGS sequence"/>
</dbReference>
<evidence type="ECO:0000313" key="3">
    <source>
        <dbReference type="Proteomes" id="UP000676336"/>
    </source>
</evidence>
<evidence type="ECO:0000313" key="1">
    <source>
        <dbReference type="EMBL" id="CAF4997009.1"/>
    </source>
</evidence>
<feature type="non-terminal residue" evidence="2">
    <location>
        <position position="58"/>
    </location>
</feature>
<evidence type="ECO:0000313" key="2">
    <source>
        <dbReference type="EMBL" id="CAF5006396.1"/>
    </source>
</evidence>
<dbReference type="EMBL" id="CAJOBI010206413">
    <property type="protein sequence ID" value="CAF5006396.1"/>
    <property type="molecule type" value="Genomic_DNA"/>
</dbReference>
<accession>A0A8S3DK49</accession>